<dbReference type="InterPro" id="IPR033939">
    <property type="entry name" value="BCAT_family"/>
</dbReference>
<dbReference type="GO" id="GO:0005739">
    <property type="term" value="C:mitochondrion"/>
    <property type="evidence" value="ECO:0007669"/>
    <property type="project" value="TreeGrafter"/>
</dbReference>
<dbReference type="Proteomes" id="UP000708208">
    <property type="component" value="Unassembled WGS sequence"/>
</dbReference>
<dbReference type="NCBIfam" id="TIGR01123">
    <property type="entry name" value="ilvE_II"/>
    <property type="match status" value="1"/>
</dbReference>
<dbReference type="InterPro" id="IPR001544">
    <property type="entry name" value="Aminotrans_IV"/>
</dbReference>
<comment type="cofactor">
    <cofactor evidence="1 9">
        <name>pyridoxal 5'-phosphate</name>
        <dbReference type="ChEBI" id="CHEBI:597326"/>
    </cofactor>
</comment>
<keyword evidence="6 9" id="KW-0663">Pyridoxal phosphate</keyword>
<comment type="caution">
    <text evidence="11">The sequence shown here is derived from an EMBL/GenBank/DDBJ whole genome shotgun (WGS) entry which is preliminary data.</text>
</comment>
<evidence type="ECO:0000256" key="5">
    <source>
        <dbReference type="ARBA" id="ARBA00022679"/>
    </source>
</evidence>
<proteinExistence type="inferred from homology"/>
<evidence type="ECO:0000313" key="12">
    <source>
        <dbReference type="Proteomes" id="UP000708208"/>
    </source>
</evidence>
<evidence type="ECO:0000256" key="3">
    <source>
        <dbReference type="ARBA" id="ARBA00022576"/>
    </source>
</evidence>
<evidence type="ECO:0000256" key="4">
    <source>
        <dbReference type="ARBA" id="ARBA00022605"/>
    </source>
</evidence>
<dbReference type="PANTHER" id="PTHR11825:SF44">
    <property type="entry name" value="BRANCHED-CHAIN-AMINO-ACID AMINOTRANSFERASE"/>
    <property type="match status" value="1"/>
</dbReference>
<dbReference type="GO" id="GO:0004084">
    <property type="term" value="F:branched-chain-amino-acid transaminase activity"/>
    <property type="evidence" value="ECO:0007669"/>
    <property type="project" value="UniProtKB-EC"/>
</dbReference>
<comment type="catalytic activity">
    <reaction evidence="10">
        <text>L-valine + 2-oxoglutarate = 3-methyl-2-oxobutanoate + L-glutamate</text>
        <dbReference type="Rhea" id="RHEA:24813"/>
        <dbReference type="ChEBI" id="CHEBI:11851"/>
        <dbReference type="ChEBI" id="CHEBI:16810"/>
        <dbReference type="ChEBI" id="CHEBI:29985"/>
        <dbReference type="ChEBI" id="CHEBI:57762"/>
        <dbReference type="EC" id="2.6.1.42"/>
    </reaction>
</comment>
<dbReference type="PIRSF" id="PIRSF006468">
    <property type="entry name" value="BCAT1"/>
    <property type="match status" value="1"/>
</dbReference>
<dbReference type="AlphaFoldDB" id="A0A8J2NGA1"/>
<dbReference type="FunFam" id="3.20.10.10:FF:000004">
    <property type="entry name" value="Branched-chain-amino-acid aminotransferase"/>
    <property type="match status" value="1"/>
</dbReference>
<organism evidence="11 12">
    <name type="scientific">Allacma fusca</name>
    <dbReference type="NCBI Taxonomy" id="39272"/>
    <lineage>
        <taxon>Eukaryota</taxon>
        <taxon>Metazoa</taxon>
        <taxon>Ecdysozoa</taxon>
        <taxon>Arthropoda</taxon>
        <taxon>Hexapoda</taxon>
        <taxon>Collembola</taxon>
        <taxon>Symphypleona</taxon>
        <taxon>Sminthuridae</taxon>
        <taxon>Allacma</taxon>
    </lineage>
</organism>
<name>A0A8J2NGA1_9HEXA</name>
<protein>
    <recommendedName>
        <fullName evidence="10">Branched-chain-amino-acid aminotransferase</fullName>
        <ecNumber evidence="10">2.6.1.42</ecNumber>
    </recommendedName>
</protein>
<reference evidence="11" key="1">
    <citation type="submission" date="2021-06" db="EMBL/GenBank/DDBJ databases">
        <authorList>
            <person name="Hodson N. C."/>
            <person name="Mongue J. A."/>
            <person name="Jaron S. K."/>
        </authorList>
    </citation>
    <scope>NUCLEOTIDE SEQUENCE</scope>
</reference>
<dbReference type="GO" id="GO:0009098">
    <property type="term" value="P:L-leucine biosynthetic process"/>
    <property type="evidence" value="ECO:0007669"/>
    <property type="project" value="TreeGrafter"/>
</dbReference>
<sequence>MATSVLNLVIRSAGSPLRQTGLKSRRAFRLPYVRFYSQQNALDPLEGGTFKFSELQVSLAGPELLKPKPDVSNLIFGKCFTDHMFEVEWNVEGWGPPRICPLHDLNIHPAAKVLHYALELFDGMKAYRGVDGKIRLFRPDLNMQRLLRGSRRCLLPQFDPEELISCMKRLIKIEEEWIPHSETSSLYIRPTVIGTDPSLGVARSMQAMLYIILCPVGPYFETGFKPVNLLADPKFVRSWPGGSGDVKLGSNYGPTVFVQRAAENSGLQQVLWLYGDDHQLTEVGTMNIFILIKNANGEKELITPPLHGLILPGVTRQSILELVRGWNEFKVTERPVPMKEFLQLKEEKRLLEFFGAGTACIVCPISGVSFLGVNHHIPTMEQEDPLYARVLNTLSGIYYGRISHEWSVLVD</sequence>
<evidence type="ECO:0000256" key="6">
    <source>
        <dbReference type="ARBA" id="ARBA00022898"/>
    </source>
</evidence>
<keyword evidence="7 10" id="KW-0100">Branched-chain amino acid biosynthesis</keyword>
<dbReference type="FunFam" id="3.30.470.10:FF:000002">
    <property type="entry name" value="Branched-chain-amino-acid aminotransferase"/>
    <property type="match status" value="1"/>
</dbReference>
<comment type="similarity">
    <text evidence="2 8">Belongs to the class-IV pyridoxal-phosphate-dependent aminotransferase family.</text>
</comment>
<dbReference type="InterPro" id="IPR005786">
    <property type="entry name" value="B_amino_transII"/>
</dbReference>
<evidence type="ECO:0000256" key="7">
    <source>
        <dbReference type="ARBA" id="ARBA00023304"/>
    </source>
</evidence>
<evidence type="ECO:0000256" key="8">
    <source>
        <dbReference type="RuleBase" id="RU004106"/>
    </source>
</evidence>
<evidence type="ECO:0000256" key="9">
    <source>
        <dbReference type="RuleBase" id="RU004516"/>
    </source>
</evidence>
<evidence type="ECO:0000256" key="10">
    <source>
        <dbReference type="RuleBase" id="RU004517"/>
    </source>
</evidence>
<evidence type="ECO:0000256" key="1">
    <source>
        <dbReference type="ARBA" id="ARBA00001933"/>
    </source>
</evidence>
<keyword evidence="12" id="KW-1185">Reference proteome</keyword>
<evidence type="ECO:0000313" key="11">
    <source>
        <dbReference type="EMBL" id="CAG7649964.1"/>
    </source>
</evidence>
<comment type="catalytic activity">
    <reaction evidence="10">
        <text>L-isoleucine + 2-oxoglutarate = (S)-3-methyl-2-oxopentanoate + L-glutamate</text>
        <dbReference type="Rhea" id="RHEA:24801"/>
        <dbReference type="ChEBI" id="CHEBI:16810"/>
        <dbReference type="ChEBI" id="CHEBI:29985"/>
        <dbReference type="ChEBI" id="CHEBI:35146"/>
        <dbReference type="ChEBI" id="CHEBI:58045"/>
        <dbReference type="EC" id="2.6.1.42"/>
    </reaction>
</comment>
<dbReference type="CDD" id="cd01557">
    <property type="entry name" value="BCAT_beta_family"/>
    <property type="match status" value="1"/>
</dbReference>
<dbReference type="EMBL" id="CAJVCH010003717">
    <property type="protein sequence ID" value="CAG7649964.1"/>
    <property type="molecule type" value="Genomic_DNA"/>
</dbReference>
<dbReference type="Pfam" id="PF01063">
    <property type="entry name" value="Aminotran_4"/>
    <property type="match status" value="1"/>
</dbReference>
<keyword evidence="4 10" id="KW-0028">Amino-acid biosynthesis</keyword>
<dbReference type="PANTHER" id="PTHR11825">
    <property type="entry name" value="SUBGROUP IIII AMINOTRANSFERASE"/>
    <property type="match status" value="1"/>
</dbReference>
<gene>
    <name evidence="11" type="ORF">AFUS01_LOCUS705</name>
</gene>
<dbReference type="PROSITE" id="PS00770">
    <property type="entry name" value="AA_TRANSFER_CLASS_4"/>
    <property type="match status" value="1"/>
</dbReference>
<dbReference type="GO" id="GO:0009099">
    <property type="term" value="P:L-valine biosynthetic process"/>
    <property type="evidence" value="ECO:0007669"/>
    <property type="project" value="TreeGrafter"/>
</dbReference>
<comment type="catalytic activity">
    <reaction evidence="10">
        <text>L-leucine + 2-oxoglutarate = 4-methyl-2-oxopentanoate + L-glutamate</text>
        <dbReference type="Rhea" id="RHEA:18321"/>
        <dbReference type="ChEBI" id="CHEBI:16810"/>
        <dbReference type="ChEBI" id="CHEBI:17865"/>
        <dbReference type="ChEBI" id="CHEBI:29985"/>
        <dbReference type="ChEBI" id="CHEBI:57427"/>
        <dbReference type="EC" id="2.6.1.42"/>
    </reaction>
</comment>
<dbReference type="OrthoDB" id="1732691at2759"/>
<keyword evidence="3 10" id="KW-0032">Aminotransferase</keyword>
<dbReference type="InterPro" id="IPR018300">
    <property type="entry name" value="Aminotrans_IV_CS"/>
</dbReference>
<dbReference type="EC" id="2.6.1.42" evidence="10"/>
<keyword evidence="5 10" id="KW-0808">Transferase</keyword>
<accession>A0A8J2NGA1</accession>
<evidence type="ECO:0000256" key="2">
    <source>
        <dbReference type="ARBA" id="ARBA00009320"/>
    </source>
</evidence>
<dbReference type="NCBIfam" id="NF009897">
    <property type="entry name" value="PRK13357.1"/>
    <property type="match status" value="1"/>
</dbReference>